<dbReference type="EC" id="2.1.1.60" evidence="3"/>
<name>E9G812_DAPPU</name>
<proteinExistence type="predicted"/>
<keyword evidence="6" id="KW-0489">Methyltransferase</keyword>
<keyword evidence="7" id="KW-0808">Transferase</keyword>
<dbReference type="HOGENOM" id="CLU_057006_2_0_1"/>
<evidence type="ECO:0000256" key="2">
    <source>
        <dbReference type="ARBA" id="ARBA00004496"/>
    </source>
</evidence>
<dbReference type="EMBL" id="GL732534">
    <property type="protein sequence ID" value="EFX84767.1"/>
    <property type="molecule type" value="Genomic_DNA"/>
</dbReference>
<organism evidence="12 13">
    <name type="scientific">Daphnia pulex</name>
    <name type="common">Water flea</name>
    <dbReference type="NCBI Taxonomy" id="6669"/>
    <lineage>
        <taxon>Eukaryota</taxon>
        <taxon>Metazoa</taxon>
        <taxon>Ecdysozoa</taxon>
        <taxon>Arthropoda</taxon>
        <taxon>Crustacea</taxon>
        <taxon>Branchiopoda</taxon>
        <taxon>Diplostraca</taxon>
        <taxon>Cladocera</taxon>
        <taxon>Anomopoda</taxon>
        <taxon>Daphniidae</taxon>
        <taxon>Daphnia</taxon>
    </lineage>
</organism>
<evidence type="ECO:0000256" key="6">
    <source>
        <dbReference type="ARBA" id="ARBA00022603"/>
    </source>
</evidence>
<dbReference type="eggNOG" id="KOG3201">
    <property type="taxonomic scope" value="Eukaryota"/>
</dbReference>
<dbReference type="OrthoDB" id="413520at2759"/>
<evidence type="ECO:0000256" key="9">
    <source>
        <dbReference type="ARBA" id="ARBA00023242"/>
    </source>
</evidence>
<dbReference type="AlphaFoldDB" id="E9G812"/>
<dbReference type="FunFam" id="3.40.50.150:FF:000140">
    <property type="entry name" value="Calmodulin-lysine N-methyltransferase"/>
    <property type="match status" value="1"/>
</dbReference>
<dbReference type="STRING" id="6669.E9G812"/>
<evidence type="ECO:0000313" key="12">
    <source>
        <dbReference type="EMBL" id="EFX84767.1"/>
    </source>
</evidence>
<sequence>MEHGEEPSLCAESAKVIARTRWKLLAKVLHKTEKENDESSSHHLVVPTTTSRELYGLFEWAESESKVFWQDNCGQWLQCRSFNHPHFSLNVRFLINQFSIDELTGFNNTGNVCVWPSEEVLAYYCLKNNYVFKEKAVLELGGGMTCLASFAVAKTSDAILVACTDGNPASVENVKRIIEHNNLSSTCPITAQVLDWKNESSFREMESMWDVILCADCLFFDDGREALVDTMQRITTNNGLILIMAPRRGRTLDAFLELCQGKFDIYLDEEFDGDVTLSHQKKLLSSDYNSDHNYPLLVQLRKR</sequence>
<evidence type="ECO:0000256" key="11">
    <source>
        <dbReference type="ARBA" id="ARBA00055351"/>
    </source>
</evidence>
<accession>E9G812</accession>
<protein>
    <recommendedName>
        <fullName evidence="4">Calmodulin-lysine N-methyltransferase</fullName>
        <ecNumber evidence="3">2.1.1.60</ecNumber>
    </recommendedName>
</protein>
<evidence type="ECO:0000256" key="1">
    <source>
        <dbReference type="ARBA" id="ARBA00004123"/>
    </source>
</evidence>
<dbReference type="InterPro" id="IPR019410">
    <property type="entry name" value="Methyltransf_16"/>
</dbReference>
<dbReference type="GO" id="GO:0018025">
    <property type="term" value="F:calmodulin-lysine N-methyltransferase activity"/>
    <property type="evidence" value="ECO:0000318"/>
    <property type="project" value="GO_Central"/>
</dbReference>
<evidence type="ECO:0000256" key="3">
    <source>
        <dbReference type="ARBA" id="ARBA00011914"/>
    </source>
</evidence>
<dbReference type="OMA" id="CFLGIWP"/>
<evidence type="ECO:0000256" key="10">
    <source>
        <dbReference type="ARBA" id="ARBA00051756"/>
    </source>
</evidence>
<dbReference type="InterPro" id="IPR025800">
    <property type="entry name" value="CaM-Lys-N-MeTrfase"/>
</dbReference>
<dbReference type="SUPFAM" id="SSF53335">
    <property type="entry name" value="S-adenosyl-L-methionine-dependent methyltransferases"/>
    <property type="match status" value="1"/>
</dbReference>
<dbReference type="GO" id="GO:0005634">
    <property type="term" value="C:nucleus"/>
    <property type="evidence" value="ECO:0007669"/>
    <property type="project" value="UniProtKB-SubCell"/>
</dbReference>
<gene>
    <name evidence="12" type="ORF">DAPPUDRAFT_99402</name>
</gene>
<dbReference type="InParanoid" id="E9G812"/>
<evidence type="ECO:0000313" key="13">
    <source>
        <dbReference type="Proteomes" id="UP000000305"/>
    </source>
</evidence>
<dbReference type="PANTHER" id="PTHR13539:SF3">
    <property type="entry name" value="CALMODULIN-LYSINE N-METHYLTRANSFERASE"/>
    <property type="match status" value="1"/>
</dbReference>
<dbReference type="FunCoup" id="E9G812">
    <property type="interactions" value="1619"/>
</dbReference>
<comment type="catalytic activity">
    <reaction evidence="10">
        <text>[calmodulin]-L-lysine + S-adenosyl-L-methionine = [calmodulin]-N(6)-methyl-L-lysine + S-adenosyl-L-homocysteine + H(+)</text>
        <dbReference type="Rhea" id="RHEA:21556"/>
        <dbReference type="Rhea" id="RHEA-COMP:11360"/>
        <dbReference type="Rhea" id="RHEA-COMP:11361"/>
        <dbReference type="ChEBI" id="CHEBI:15378"/>
        <dbReference type="ChEBI" id="CHEBI:29969"/>
        <dbReference type="ChEBI" id="CHEBI:57856"/>
        <dbReference type="ChEBI" id="CHEBI:59789"/>
        <dbReference type="ChEBI" id="CHEBI:61929"/>
        <dbReference type="EC" id="2.1.1.60"/>
    </reaction>
</comment>
<keyword evidence="8" id="KW-0949">S-adenosyl-L-methionine</keyword>
<evidence type="ECO:0000256" key="7">
    <source>
        <dbReference type="ARBA" id="ARBA00022679"/>
    </source>
</evidence>
<keyword evidence="9" id="KW-0539">Nucleus</keyword>
<comment type="subcellular location">
    <subcellularLocation>
        <location evidence="2">Cytoplasm</location>
    </subcellularLocation>
    <subcellularLocation>
        <location evidence="1">Nucleus</location>
    </subcellularLocation>
</comment>
<dbReference type="PANTHER" id="PTHR13539">
    <property type="entry name" value="CALMODULIN-LYSINE N-METHYLTRANSFERASE"/>
    <property type="match status" value="1"/>
</dbReference>
<evidence type="ECO:0000256" key="8">
    <source>
        <dbReference type="ARBA" id="ARBA00022691"/>
    </source>
</evidence>
<dbReference type="GO" id="GO:0005737">
    <property type="term" value="C:cytoplasm"/>
    <property type="evidence" value="ECO:0007669"/>
    <property type="project" value="UniProtKB-SubCell"/>
</dbReference>
<dbReference type="Pfam" id="PF10294">
    <property type="entry name" value="Methyltransf_16"/>
    <property type="match status" value="1"/>
</dbReference>
<reference evidence="12 13" key="1">
    <citation type="journal article" date="2011" name="Science">
        <title>The ecoresponsive genome of Daphnia pulex.</title>
        <authorList>
            <person name="Colbourne J.K."/>
            <person name="Pfrender M.E."/>
            <person name="Gilbert D."/>
            <person name="Thomas W.K."/>
            <person name="Tucker A."/>
            <person name="Oakley T.H."/>
            <person name="Tokishita S."/>
            <person name="Aerts A."/>
            <person name="Arnold G.J."/>
            <person name="Basu M.K."/>
            <person name="Bauer D.J."/>
            <person name="Caceres C.E."/>
            <person name="Carmel L."/>
            <person name="Casola C."/>
            <person name="Choi J.H."/>
            <person name="Detter J.C."/>
            <person name="Dong Q."/>
            <person name="Dusheyko S."/>
            <person name="Eads B.D."/>
            <person name="Frohlich T."/>
            <person name="Geiler-Samerotte K.A."/>
            <person name="Gerlach D."/>
            <person name="Hatcher P."/>
            <person name="Jogdeo S."/>
            <person name="Krijgsveld J."/>
            <person name="Kriventseva E.V."/>
            <person name="Kultz D."/>
            <person name="Laforsch C."/>
            <person name="Lindquist E."/>
            <person name="Lopez J."/>
            <person name="Manak J.R."/>
            <person name="Muller J."/>
            <person name="Pangilinan J."/>
            <person name="Patwardhan R.P."/>
            <person name="Pitluck S."/>
            <person name="Pritham E.J."/>
            <person name="Rechtsteiner A."/>
            <person name="Rho M."/>
            <person name="Rogozin I.B."/>
            <person name="Sakarya O."/>
            <person name="Salamov A."/>
            <person name="Schaack S."/>
            <person name="Shapiro H."/>
            <person name="Shiga Y."/>
            <person name="Skalitzky C."/>
            <person name="Smith Z."/>
            <person name="Souvorov A."/>
            <person name="Sung W."/>
            <person name="Tang Z."/>
            <person name="Tsuchiya D."/>
            <person name="Tu H."/>
            <person name="Vos H."/>
            <person name="Wang M."/>
            <person name="Wolf Y.I."/>
            <person name="Yamagata H."/>
            <person name="Yamada T."/>
            <person name="Ye Y."/>
            <person name="Shaw J.R."/>
            <person name="Andrews J."/>
            <person name="Crease T.J."/>
            <person name="Tang H."/>
            <person name="Lucas S.M."/>
            <person name="Robertson H.M."/>
            <person name="Bork P."/>
            <person name="Koonin E.V."/>
            <person name="Zdobnov E.M."/>
            <person name="Grigoriev I.V."/>
            <person name="Lynch M."/>
            <person name="Boore J.L."/>
        </authorList>
    </citation>
    <scope>NUCLEOTIDE SEQUENCE [LARGE SCALE GENOMIC DNA]</scope>
</reference>
<dbReference type="GO" id="GO:0032259">
    <property type="term" value="P:methylation"/>
    <property type="evidence" value="ECO:0007669"/>
    <property type="project" value="UniProtKB-KW"/>
</dbReference>
<keyword evidence="13" id="KW-1185">Reference proteome</keyword>
<evidence type="ECO:0000256" key="5">
    <source>
        <dbReference type="ARBA" id="ARBA00022490"/>
    </source>
</evidence>
<comment type="function">
    <text evidence="11">Catalyzes the trimethylation of 'Lys-116' in calmodulin.</text>
</comment>
<dbReference type="Proteomes" id="UP000000305">
    <property type="component" value="Unassembled WGS sequence"/>
</dbReference>
<dbReference type="KEGG" id="dpx:DAPPUDRAFT_99402"/>
<evidence type="ECO:0000256" key="4">
    <source>
        <dbReference type="ARBA" id="ARBA00020594"/>
    </source>
</evidence>
<dbReference type="Gene3D" id="3.40.50.150">
    <property type="entry name" value="Vaccinia Virus protein VP39"/>
    <property type="match status" value="1"/>
</dbReference>
<keyword evidence="5" id="KW-0963">Cytoplasm</keyword>
<dbReference type="InterPro" id="IPR029063">
    <property type="entry name" value="SAM-dependent_MTases_sf"/>
</dbReference>
<dbReference type="PhylomeDB" id="E9G812"/>